<dbReference type="Pfam" id="PF13180">
    <property type="entry name" value="PDZ_2"/>
    <property type="match status" value="1"/>
</dbReference>
<dbReference type="AlphaFoldDB" id="A0A4Y9ER30"/>
<dbReference type="EMBL" id="SIHO01000001">
    <property type="protein sequence ID" value="TFU06081.1"/>
    <property type="molecule type" value="Genomic_DNA"/>
</dbReference>
<feature type="active site" description="Charge relay system" evidence="6">
    <location>
        <position position="163"/>
    </location>
</feature>
<sequence>MPTPRNALYDRPLMAGAGVLLLAMVGSGVGITAALKLRDRETVVTAPVAAAVRAPAPASGELADMVATVVPAVVQVQVTGLRHHTPGVISPDGSDSLRRFYDDAPQGEEADADEVLGSGFIFDSKGLVVTNAHVVEGGSKIRVRLASGREVAAELVGADSKTDLAVLRIASDTAGLPTVKWGDSDKVRVGDAIFAVGSPFGLGSTVTSGIVSGRGREIGEGPYDDFLQIDAAINQGNSGGPLFDRYGHVIGVNTAIYSPSDSGGNVGIGFAIPAHMVQQVVRQLVTNGHVVRGQIGISIQPVTEDIADSMGLKEARGALVAGVTPDSPAARGGVRIGDIITRFGGAPVVNARDLTRLVAESTIGEVRPVEVLRNGQLVKLQVATMSAERPVLAAAPVALPSAAAKGGSADILGLVVTRTTPELNARAEQPARATGLMITRVDPTSGGFDRGLEVGDLIIAANHLRVDSPEQLKAGVAAAGRAGRHNILLEVLRGDEHAFVAVPLS</sequence>
<feature type="transmembrane region" description="Helical" evidence="8">
    <location>
        <begin position="12"/>
        <end position="35"/>
    </location>
</feature>
<dbReference type="OrthoDB" id="9758917at2"/>
<evidence type="ECO:0000256" key="4">
    <source>
        <dbReference type="ARBA" id="ARBA00022801"/>
    </source>
</evidence>
<feature type="binding site" evidence="7">
    <location>
        <position position="163"/>
    </location>
    <ligand>
        <name>substrate</name>
    </ligand>
</feature>
<evidence type="ECO:0000256" key="8">
    <source>
        <dbReference type="SAM" id="Phobius"/>
    </source>
</evidence>
<dbReference type="InterPro" id="IPR001478">
    <property type="entry name" value="PDZ"/>
</dbReference>
<evidence type="ECO:0000256" key="3">
    <source>
        <dbReference type="ARBA" id="ARBA00022737"/>
    </source>
</evidence>
<dbReference type="NCBIfam" id="TIGR02037">
    <property type="entry name" value="degP_htrA_DO"/>
    <property type="match status" value="1"/>
</dbReference>
<feature type="binding site" evidence="7">
    <location>
        <begin position="236"/>
        <end position="238"/>
    </location>
    <ligand>
        <name>substrate</name>
    </ligand>
</feature>
<evidence type="ECO:0000256" key="6">
    <source>
        <dbReference type="PIRSR" id="PIRSR611782-1"/>
    </source>
</evidence>
<dbReference type="SUPFAM" id="SSF50494">
    <property type="entry name" value="Trypsin-like serine proteases"/>
    <property type="match status" value="1"/>
</dbReference>
<protein>
    <submittedName>
        <fullName evidence="10">Do family serine endopeptidase</fullName>
    </submittedName>
</protein>
<evidence type="ECO:0000256" key="7">
    <source>
        <dbReference type="PIRSR" id="PIRSR611782-2"/>
    </source>
</evidence>
<dbReference type="GO" id="GO:0004252">
    <property type="term" value="F:serine-type endopeptidase activity"/>
    <property type="evidence" value="ECO:0007669"/>
    <property type="project" value="InterPro"/>
</dbReference>
<proteinExistence type="predicted"/>
<keyword evidence="4" id="KW-0378">Hydrolase</keyword>
<evidence type="ECO:0000259" key="9">
    <source>
        <dbReference type="PROSITE" id="PS50106"/>
    </source>
</evidence>
<feature type="active site" description="Charge relay system" evidence="6">
    <location>
        <position position="238"/>
    </location>
</feature>
<evidence type="ECO:0000256" key="2">
    <source>
        <dbReference type="ARBA" id="ARBA00022729"/>
    </source>
</evidence>
<dbReference type="InterPro" id="IPR001940">
    <property type="entry name" value="Peptidase_S1C"/>
</dbReference>
<keyword evidence="5" id="KW-0720">Serine protease</keyword>
<comment type="caution">
    <text evidence="10">The sequence shown here is derived from an EMBL/GenBank/DDBJ whole genome shotgun (WGS) entry which is preliminary data.</text>
</comment>
<feature type="active site" description="Charge relay system" evidence="6">
    <location>
        <position position="133"/>
    </location>
</feature>
<dbReference type="Pfam" id="PF13365">
    <property type="entry name" value="Trypsin_2"/>
    <property type="match status" value="1"/>
</dbReference>
<dbReference type="PANTHER" id="PTHR43343:SF3">
    <property type="entry name" value="PROTEASE DO-LIKE 8, CHLOROPLASTIC"/>
    <property type="match status" value="1"/>
</dbReference>
<dbReference type="RefSeq" id="WP_135244805.1">
    <property type="nucleotide sequence ID" value="NZ_SIHO01000001.1"/>
</dbReference>
<dbReference type="PANTHER" id="PTHR43343">
    <property type="entry name" value="PEPTIDASE S12"/>
    <property type="match status" value="1"/>
</dbReference>
<evidence type="ECO:0000256" key="1">
    <source>
        <dbReference type="ARBA" id="ARBA00022670"/>
    </source>
</evidence>
<keyword evidence="1" id="KW-0645">Protease</keyword>
<keyword evidence="8" id="KW-0812">Transmembrane</keyword>
<dbReference type="SMART" id="SM00228">
    <property type="entry name" value="PDZ"/>
    <property type="match status" value="2"/>
</dbReference>
<evidence type="ECO:0000313" key="10">
    <source>
        <dbReference type="EMBL" id="TFU06081.1"/>
    </source>
</evidence>
<keyword evidence="2" id="KW-0732">Signal</keyword>
<keyword evidence="3" id="KW-0677">Repeat</keyword>
<dbReference type="GO" id="GO:0006508">
    <property type="term" value="P:proteolysis"/>
    <property type="evidence" value="ECO:0007669"/>
    <property type="project" value="UniProtKB-KW"/>
</dbReference>
<keyword evidence="11" id="KW-1185">Reference proteome</keyword>
<accession>A0A4Y9ER30</accession>
<keyword evidence="8" id="KW-0472">Membrane</keyword>
<dbReference type="Gene3D" id="2.30.42.10">
    <property type="match status" value="2"/>
</dbReference>
<dbReference type="PRINTS" id="PR00834">
    <property type="entry name" value="PROTEASES2C"/>
</dbReference>
<dbReference type="InterPro" id="IPR036034">
    <property type="entry name" value="PDZ_sf"/>
</dbReference>
<dbReference type="InterPro" id="IPR009003">
    <property type="entry name" value="Peptidase_S1_PA"/>
</dbReference>
<dbReference type="CDD" id="cd10839">
    <property type="entry name" value="cpPDZ1_DegP-like"/>
    <property type="match status" value="1"/>
</dbReference>
<reference evidence="10 11" key="1">
    <citation type="submission" date="2019-02" db="EMBL/GenBank/DDBJ databases">
        <title>Polymorphobacter sp. isolated from the lake at the Tibet of China.</title>
        <authorList>
            <person name="Li A."/>
        </authorList>
    </citation>
    <scope>NUCLEOTIDE SEQUENCE [LARGE SCALE GENOMIC DNA]</scope>
    <source>
        <strain evidence="10 11">DJ1R-1</strain>
    </source>
</reference>
<dbReference type="InterPro" id="IPR051201">
    <property type="entry name" value="Chloro_Bact_Ser_Proteases"/>
</dbReference>
<gene>
    <name evidence="10" type="ORF">EUV02_03435</name>
</gene>
<feature type="binding site" evidence="7">
    <location>
        <position position="133"/>
    </location>
    <ligand>
        <name>substrate</name>
    </ligand>
</feature>
<dbReference type="SUPFAM" id="SSF50156">
    <property type="entry name" value="PDZ domain-like"/>
    <property type="match status" value="2"/>
</dbReference>
<organism evidence="10 11">
    <name type="scientific">Glacieibacterium arshaanense</name>
    <dbReference type="NCBI Taxonomy" id="2511025"/>
    <lineage>
        <taxon>Bacteria</taxon>
        <taxon>Pseudomonadati</taxon>
        <taxon>Pseudomonadota</taxon>
        <taxon>Alphaproteobacteria</taxon>
        <taxon>Sphingomonadales</taxon>
        <taxon>Sphingosinicellaceae</taxon>
        <taxon>Glacieibacterium</taxon>
    </lineage>
</organism>
<evidence type="ECO:0000256" key="5">
    <source>
        <dbReference type="ARBA" id="ARBA00022825"/>
    </source>
</evidence>
<dbReference type="PROSITE" id="PS50106">
    <property type="entry name" value="PDZ"/>
    <property type="match status" value="1"/>
</dbReference>
<dbReference type="InterPro" id="IPR011782">
    <property type="entry name" value="Pept_S1C_Do"/>
</dbReference>
<keyword evidence="8" id="KW-1133">Transmembrane helix</keyword>
<dbReference type="Proteomes" id="UP000297737">
    <property type="component" value="Unassembled WGS sequence"/>
</dbReference>
<feature type="domain" description="PDZ" evidence="9">
    <location>
        <begin position="284"/>
        <end position="355"/>
    </location>
</feature>
<evidence type="ECO:0000313" key="11">
    <source>
        <dbReference type="Proteomes" id="UP000297737"/>
    </source>
</evidence>
<dbReference type="Gene3D" id="2.40.10.120">
    <property type="match status" value="1"/>
</dbReference>
<name>A0A4Y9ER30_9SPHN</name>